<evidence type="ECO:0000313" key="2">
    <source>
        <dbReference type="EMBL" id="JAH27947.1"/>
    </source>
</evidence>
<keyword evidence="1" id="KW-0472">Membrane</keyword>
<feature type="transmembrane region" description="Helical" evidence="1">
    <location>
        <begin position="12"/>
        <end position="31"/>
    </location>
</feature>
<dbReference type="EMBL" id="GBXM01080630">
    <property type="protein sequence ID" value="JAH27947.1"/>
    <property type="molecule type" value="Transcribed_RNA"/>
</dbReference>
<keyword evidence="1" id="KW-1133">Transmembrane helix</keyword>
<evidence type="ECO:0000256" key="1">
    <source>
        <dbReference type="SAM" id="Phobius"/>
    </source>
</evidence>
<keyword evidence="1" id="KW-0812">Transmembrane</keyword>
<protein>
    <submittedName>
        <fullName evidence="2">Uncharacterized protein</fullName>
    </submittedName>
</protein>
<sequence length="62" mass="6960">MAGGFGHLGSSVIAGAVHFIITTNMKIMPMYDFYPLLFRRRNSTVIRFKCGPIRRLSLITAD</sequence>
<dbReference type="AlphaFoldDB" id="A0A0E9RGL7"/>
<reference evidence="2" key="2">
    <citation type="journal article" date="2015" name="Fish Shellfish Immunol.">
        <title>Early steps in the European eel (Anguilla anguilla)-Vibrio vulnificus interaction in the gills: Role of the RtxA13 toxin.</title>
        <authorList>
            <person name="Callol A."/>
            <person name="Pajuelo D."/>
            <person name="Ebbesson L."/>
            <person name="Teles M."/>
            <person name="MacKenzie S."/>
            <person name="Amaro C."/>
        </authorList>
    </citation>
    <scope>NUCLEOTIDE SEQUENCE</scope>
</reference>
<organism evidence="2">
    <name type="scientific">Anguilla anguilla</name>
    <name type="common">European freshwater eel</name>
    <name type="synonym">Muraena anguilla</name>
    <dbReference type="NCBI Taxonomy" id="7936"/>
    <lineage>
        <taxon>Eukaryota</taxon>
        <taxon>Metazoa</taxon>
        <taxon>Chordata</taxon>
        <taxon>Craniata</taxon>
        <taxon>Vertebrata</taxon>
        <taxon>Euteleostomi</taxon>
        <taxon>Actinopterygii</taxon>
        <taxon>Neopterygii</taxon>
        <taxon>Teleostei</taxon>
        <taxon>Anguilliformes</taxon>
        <taxon>Anguillidae</taxon>
        <taxon>Anguilla</taxon>
    </lineage>
</organism>
<accession>A0A0E9RGL7</accession>
<proteinExistence type="predicted"/>
<reference evidence="2" key="1">
    <citation type="submission" date="2014-11" db="EMBL/GenBank/DDBJ databases">
        <authorList>
            <person name="Amaro Gonzalez C."/>
        </authorList>
    </citation>
    <scope>NUCLEOTIDE SEQUENCE</scope>
</reference>
<name>A0A0E9RGL7_ANGAN</name>